<keyword evidence="3 6" id="KW-0378">Hydrolase</keyword>
<dbReference type="SUPFAM" id="SSF56784">
    <property type="entry name" value="HAD-like"/>
    <property type="match status" value="1"/>
</dbReference>
<evidence type="ECO:0000256" key="4">
    <source>
        <dbReference type="ARBA" id="ARBA00022842"/>
    </source>
</evidence>
<proteinExistence type="predicted"/>
<evidence type="ECO:0000256" key="3">
    <source>
        <dbReference type="ARBA" id="ARBA00022801"/>
    </source>
</evidence>
<dbReference type="PANTHER" id="PTHR46470">
    <property type="entry name" value="N-ACYLNEURAMINATE-9-PHOSPHATASE"/>
    <property type="match status" value="1"/>
</dbReference>
<dbReference type="Pfam" id="PF00702">
    <property type="entry name" value="Hydrolase"/>
    <property type="match status" value="1"/>
</dbReference>
<dbReference type="InterPro" id="IPR023214">
    <property type="entry name" value="HAD_sf"/>
</dbReference>
<sequence>MDYLSNNVAVNLKRFRQYRGMSLDQMAERTGVSKSMLAQIERGQANPSIGVLCKITVGLQIEFEDLIQTPKVMDSPEGSTPGARPSIKAVIFDIDNTLYSYDKNHIYGMKALTDYCESAFGKSAEETLACYKKAGQIMIDRIGGDVAAIHNRLLRTQGMLELWEKPVFPHARNMYHAYWDTLIRQSQPVPGVIDFLKELKKRGVRTGTGTDMTAYIQYKKLESLGAAPYIDFMVSSEEAGVEKPHPHLFEICVEKSGVQAVECAFIGDNYKKDVEGACNSGLRGIWYTQEQEPEHETDYPIIRSFTEVDIDHFLK</sequence>
<comment type="cofactor">
    <cofactor evidence="1">
        <name>Mg(2+)</name>
        <dbReference type="ChEBI" id="CHEBI:18420"/>
    </cofactor>
</comment>
<dbReference type="Gene3D" id="1.10.150.520">
    <property type="match status" value="1"/>
</dbReference>
<reference evidence="6 7" key="1">
    <citation type="submission" date="2024-03" db="EMBL/GenBank/DDBJ databases">
        <title>Human intestinal bacterial collection.</title>
        <authorList>
            <person name="Pauvert C."/>
            <person name="Hitch T.C.A."/>
            <person name="Clavel T."/>
        </authorList>
    </citation>
    <scope>NUCLEOTIDE SEQUENCE [LARGE SCALE GENOMIC DNA]</scope>
    <source>
        <strain evidence="6 7">CLA-AA-H95</strain>
    </source>
</reference>
<comment type="caution">
    <text evidence="6">The sequence shown here is derived from an EMBL/GenBank/DDBJ whole genome shotgun (WGS) entry which is preliminary data.</text>
</comment>
<keyword evidence="7" id="KW-1185">Reference proteome</keyword>
<accession>A0ABV1APJ5</accession>
<dbReference type="EMBL" id="JBBMEI010000062">
    <property type="protein sequence ID" value="MEQ2359640.1"/>
    <property type="molecule type" value="Genomic_DNA"/>
</dbReference>
<dbReference type="NCBIfam" id="TIGR01549">
    <property type="entry name" value="HAD-SF-IA-v1"/>
    <property type="match status" value="1"/>
</dbReference>
<organism evidence="6 7">
    <name type="scientific">Blautia intestinihominis</name>
    <dbReference type="NCBI Taxonomy" id="3133152"/>
    <lineage>
        <taxon>Bacteria</taxon>
        <taxon>Bacillati</taxon>
        <taxon>Bacillota</taxon>
        <taxon>Clostridia</taxon>
        <taxon>Lachnospirales</taxon>
        <taxon>Lachnospiraceae</taxon>
        <taxon>Blautia</taxon>
    </lineage>
</organism>
<dbReference type="Gene3D" id="3.40.50.1000">
    <property type="entry name" value="HAD superfamily/HAD-like"/>
    <property type="match status" value="1"/>
</dbReference>
<dbReference type="Gene3D" id="1.10.260.40">
    <property type="entry name" value="lambda repressor-like DNA-binding domains"/>
    <property type="match status" value="1"/>
</dbReference>
<keyword evidence="4" id="KW-0460">Magnesium</keyword>
<dbReference type="InterPro" id="IPR051400">
    <property type="entry name" value="HAD-like_hydrolase"/>
</dbReference>
<name>A0ABV1APJ5_9FIRM</name>
<dbReference type="SMART" id="SM00530">
    <property type="entry name" value="HTH_XRE"/>
    <property type="match status" value="1"/>
</dbReference>
<dbReference type="PRINTS" id="PR00413">
    <property type="entry name" value="HADHALOGNASE"/>
</dbReference>
<dbReference type="InterPro" id="IPR010982">
    <property type="entry name" value="Lambda_DNA-bd_dom_sf"/>
</dbReference>
<dbReference type="RefSeq" id="WP_330578392.1">
    <property type="nucleotide sequence ID" value="NZ_JBBMEI010000062.1"/>
</dbReference>
<evidence type="ECO:0000259" key="5">
    <source>
        <dbReference type="PROSITE" id="PS50943"/>
    </source>
</evidence>
<dbReference type="InterPro" id="IPR036412">
    <property type="entry name" value="HAD-like_sf"/>
</dbReference>
<dbReference type="GO" id="GO:0016787">
    <property type="term" value="F:hydrolase activity"/>
    <property type="evidence" value="ECO:0007669"/>
    <property type="project" value="UniProtKB-KW"/>
</dbReference>
<dbReference type="CDD" id="cd00093">
    <property type="entry name" value="HTH_XRE"/>
    <property type="match status" value="1"/>
</dbReference>
<dbReference type="SFLD" id="SFLDS00003">
    <property type="entry name" value="Haloacid_Dehalogenase"/>
    <property type="match status" value="1"/>
</dbReference>
<dbReference type="NCBIfam" id="TIGR01509">
    <property type="entry name" value="HAD-SF-IA-v3"/>
    <property type="match status" value="1"/>
</dbReference>
<gene>
    <name evidence="6" type="ORF">WMO75_15165</name>
</gene>
<evidence type="ECO:0000313" key="6">
    <source>
        <dbReference type="EMBL" id="MEQ2359640.1"/>
    </source>
</evidence>
<feature type="domain" description="HTH cro/C1-type" evidence="5">
    <location>
        <begin position="12"/>
        <end position="66"/>
    </location>
</feature>
<dbReference type="PANTHER" id="PTHR46470:SF2">
    <property type="entry name" value="GLYCERALDEHYDE 3-PHOSPHATE PHOSPHATASE"/>
    <property type="match status" value="1"/>
</dbReference>
<dbReference type="PROSITE" id="PS50943">
    <property type="entry name" value="HTH_CROC1"/>
    <property type="match status" value="1"/>
</dbReference>
<dbReference type="Proteomes" id="UP001446032">
    <property type="component" value="Unassembled WGS sequence"/>
</dbReference>
<evidence type="ECO:0000256" key="1">
    <source>
        <dbReference type="ARBA" id="ARBA00001946"/>
    </source>
</evidence>
<evidence type="ECO:0000313" key="7">
    <source>
        <dbReference type="Proteomes" id="UP001446032"/>
    </source>
</evidence>
<dbReference type="InterPro" id="IPR001387">
    <property type="entry name" value="Cro/C1-type_HTH"/>
</dbReference>
<evidence type="ECO:0000256" key="2">
    <source>
        <dbReference type="ARBA" id="ARBA00022723"/>
    </source>
</evidence>
<keyword evidence="2" id="KW-0479">Metal-binding</keyword>
<protein>
    <submittedName>
        <fullName evidence="6">HAD-IA family hydrolase</fullName>
    </submittedName>
</protein>
<dbReference type="Pfam" id="PF01381">
    <property type="entry name" value="HTH_3"/>
    <property type="match status" value="1"/>
</dbReference>
<dbReference type="SFLD" id="SFLDG01129">
    <property type="entry name" value="C1.5:_HAD__Beta-PGM__Phosphata"/>
    <property type="match status" value="1"/>
</dbReference>
<dbReference type="InterPro" id="IPR006439">
    <property type="entry name" value="HAD-SF_hydro_IA"/>
</dbReference>
<dbReference type="SUPFAM" id="SSF47413">
    <property type="entry name" value="lambda repressor-like DNA-binding domains"/>
    <property type="match status" value="1"/>
</dbReference>